<dbReference type="HOGENOM" id="CLU_1732038_0_0_1"/>
<dbReference type="EMBL" id="KN294007">
    <property type="protein sequence ID" value="EEH34772.2"/>
    <property type="molecule type" value="Genomic_DNA"/>
</dbReference>
<reference evidence="3 4" key="1">
    <citation type="journal article" date="2011" name="PLoS Genet.">
        <title>Comparative genomic analysis of human fungal pathogens causing paracoccidioidomycosis.</title>
        <authorList>
            <person name="Desjardins C.A."/>
            <person name="Champion M.D."/>
            <person name="Holder J.W."/>
            <person name="Muszewska A."/>
            <person name="Goldberg J."/>
            <person name="Bailao A.M."/>
            <person name="Brigido M.M."/>
            <person name="Ferreira M.E."/>
            <person name="Garcia A.M."/>
            <person name="Grynberg M."/>
            <person name="Gujja S."/>
            <person name="Heiman D.I."/>
            <person name="Henn M.R."/>
            <person name="Kodira C.D."/>
            <person name="Leon-Narvaez H."/>
            <person name="Longo L.V."/>
            <person name="Ma L.J."/>
            <person name="Malavazi I."/>
            <person name="Matsuo A.L."/>
            <person name="Morais F.V."/>
            <person name="Pereira M."/>
            <person name="Rodriguez-Brito S."/>
            <person name="Sakthikumar S."/>
            <person name="Salem-Izacc S.M."/>
            <person name="Sykes S.M."/>
            <person name="Teixeira M.M."/>
            <person name="Vallejo M.C."/>
            <person name="Walter M.E."/>
            <person name="Yandava C."/>
            <person name="Young S."/>
            <person name="Zeng Q."/>
            <person name="Zucker J."/>
            <person name="Felipe M.S."/>
            <person name="Goldman G.H."/>
            <person name="Haas B.J."/>
            <person name="McEwen J.G."/>
            <person name="Nino-Vega G."/>
            <person name="Puccia R."/>
            <person name="San-Blas G."/>
            <person name="Soares C.M."/>
            <person name="Birren B.W."/>
            <person name="Cuomo C.A."/>
        </authorList>
    </citation>
    <scope>NUCLEOTIDE SEQUENCE [LARGE SCALE GENOMIC DNA]</scope>
    <source>
        <strain evidence="4">ATCC MYA-826 / Pb01</strain>
    </source>
</reference>
<dbReference type="Proteomes" id="UP000002059">
    <property type="component" value="Partially assembled WGS sequence"/>
</dbReference>
<keyword evidence="4" id="KW-1185">Reference proteome</keyword>
<feature type="signal peptide" evidence="2">
    <location>
        <begin position="1"/>
        <end position="24"/>
    </location>
</feature>
<dbReference type="VEuPathDB" id="FungiDB:PAAG_05819"/>
<evidence type="ECO:0000313" key="4">
    <source>
        <dbReference type="Proteomes" id="UP000002059"/>
    </source>
</evidence>
<protein>
    <submittedName>
        <fullName evidence="3">Uncharacterized protein</fullName>
    </submittedName>
</protein>
<proteinExistence type="predicted"/>
<feature type="region of interest" description="Disordered" evidence="1">
    <location>
        <begin position="78"/>
        <end position="109"/>
    </location>
</feature>
<sequence length="151" mass="16729">MGVPPLSIQLAWLVSSAACSGVAAWKVEVGDRDLVKRKRLDSVEYRIIAWKRSCRYHGRIIDPGVEIDRSYAMPLTEKRGVSDSTRERGSSVEWQNAIPDPSSQPVGTPFSTARQQGLAVMAETLKHIKDLAPVHKTRKLGQDCKVPHQVA</sequence>
<organism evidence="3 4">
    <name type="scientific">Paracoccidioides lutzii (strain ATCC MYA-826 / Pb01)</name>
    <name type="common">Paracoccidioides brasiliensis</name>
    <dbReference type="NCBI Taxonomy" id="502779"/>
    <lineage>
        <taxon>Eukaryota</taxon>
        <taxon>Fungi</taxon>
        <taxon>Dikarya</taxon>
        <taxon>Ascomycota</taxon>
        <taxon>Pezizomycotina</taxon>
        <taxon>Eurotiomycetes</taxon>
        <taxon>Eurotiomycetidae</taxon>
        <taxon>Onygenales</taxon>
        <taxon>Ajellomycetaceae</taxon>
        <taxon>Paracoccidioides</taxon>
    </lineage>
</organism>
<keyword evidence="2" id="KW-0732">Signal</keyword>
<dbReference type="KEGG" id="pbl:PAAG_05819"/>
<gene>
    <name evidence="3" type="ORF">PAAG_05819</name>
</gene>
<dbReference type="AlphaFoldDB" id="C1H4X8"/>
<feature type="compositionally biased region" description="Basic and acidic residues" evidence="1">
    <location>
        <begin position="78"/>
        <end position="90"/>
    </location>
</feature>
<dbReference type="GeneID" id="9095321"/>
<feature type="chain" id="PRO_5002910327" evidence="2">
    <location>
        <begin position="25"/>
        <end position="151"/>
    </location>
</feature>
<dbReference type="RefSeq" id="XP_015699913.1">
    <property type="nucleotide sequence ID" value="XM_015845687.1"/>
</dbReference>
<evidence type="ECO:0000256" key="2">
    <source>
        <dbReference type="SAM" id="SignalP"/>
    </source>
</evidence>
<evidence type="ECO:0000256" key="1">
    <source>
        <dbReference type="SAM" id="MobiDB-lite"/>
    </source>
</evidence>
<evidence type="ECO:0000313" key="3">
    <source>
        <dbReference type="EMBL" id="EEH34772.2"/>
    </source>
</evidence>
<accession>C1H4X8</accession>
<name>C1H4X8_PARBA</name>